<reference evidence="3 4" key="1">
    <citation type="submission" date="2020-07" db="EMBL/GenBank/DDBJ databases">
        <title>Sequencing the genomes of 1000 actinobacteria strains.</title>
        <authorList>
            <person name="Klenk H.-P."/>
        </authorList>
    </citation>
    <scope>NUCLEOTIDE SEQUENCE [LARGE SCALE GENOMIC DNA]</scope>
    <source>
        <strain evidence="3 4">DSM 45772</strain>
    </source>
</reference>
<accession>A0A7Y9DZX8</accession>
<dbReference type="InterPro" id="IPR022399">
    <property type="entry name" value="TadA-like_ATPase"/>
</dbReference>
<dbReference type="RefSeq" id="WP_179796095.1">
    <property type="nucleotide sequence ID" value="NZ_BAABHP010000027.1"/>
</dbReference>
<dbReference type="Gene3D" id="3.40.50.300">
    <property type="entry name" value="P-loop containing nucleotide triphosphate hydrolases"/>
    <property type="match status" value="1"/>
</dbReference>
<dbReference type="AlphaFoldDB" id="A0A7Y9DZX8"/>
<protein>
    <submittedName>
        <fullName evidence="3">Pilus assembly protein CpaF</fullName>
    </submittedName>
</protein>
<proteinExistence type="inferred from homology"/>
<organism evidence="3 4">
    <name type="scientific">Actinomycetospora corticicola</name>
    <dbReference type="NCBI Taxonomy" id="663602"/>
    <lineage>
        <taxon>Bacteria</taxon>
        <taxon>Bacillati</taxon>
        <taxon>Actinomycetota</taxon>
        <taxon>Actinomycetes</taxon>
        <taxon>Pseudonocardiales</taxon>
        <taxon>Pseudonocardiaceae</taxon>
        <taxon>Actinomycetospora</taxon>
    </lineage>
</organism>
<evidence type="ECO:0000313" key="4">
    <source>
        <dbReference type="Proteomes" id="UP000535890"/>
    </source>
</evidence>
<gene>
    <name evidence="3" type="ORF">BJ983_004791</name>
</gene>
<keyword evidence="4" id="KW-1185">Reference proteome</keyword>
<dbReference type="NCBIfam" id="TIGR03819">
    <property type="entry name" value="heli_sec_ATPase"/>
    <property type="match status" value="1"/>
</dbReference>
<dbReference type="InterPro" id="IPR027417">
    <property type="entry name" value="P-loop_NTPase"/>
</dbReference>
<dbReference type="InterPro" id="IPR050921">
    <property type="entry name" value="T4SS_GSP_E_ATPase"/>
</dbReference>
<comment type="similarity">
    <text evidence="1">Belongs to the GSP E family.</text>
</comment>
<dbReference type="PANTHER" id="PTHR30486:SF6">
    <property type="entry name" value="TYPE IV PILUS RETRACTATION ATPASE PILT"/>
    <property type="match status" value="1"/>
</dbReference>
<evidence type="ECO:0000313" key="3">
    <source>
        <dbReference type="EMBL" id="NYD38689.1"/>
    </source>
</evidence>
<dbReference type="GO" id="GO:0016887">
    <property type="term" value="F:ATP hydrolysis activity"/>
    <property type="evidence" value="ECO:0007669"/>
    <property type="project" value="InterPro"/>
</dbReference>
<dbReference type="Proteomes" id="UP000535890">
    <property type="component" value="Unassembled WGS sequence"/>
</dbReference>
<dbReference type="InterPro" id="IPR001482">
    <property type="entry name" value="T2SS/T4SS_dom"/>
</dbReference>
<feature type="domain" description="Bacterial type II secretion system protein E" evidence="2">
    <location>
        <begin position="59"/>
        <end position="332"/>
    </location>
</feature>
<comment type="caution">
    <text evidence="3">The sequence shown here is derived from an EMBL/GenBank/DDBJ whole genome shotgun (WGS) entry which is preliminary data.</text>
</comment>
<dbReference type="CDD" id="cd01130">
    <property type="entry name" value="VirB11-like_ATPase"/>
    <property type="match status" value="1"/>
</dbReference>
<dbReference type="Pfam" id="PF00437">
    <property type="entry name" value="T2SSE"/>
    <property type="match status" value="1"/>
</dbReference>
<name>A0A7Y9DZX8_9PSEU</name>
<dbReference type="SUPFAM" id="SSF52540">
    <property type="entry name" value="P-loop containing nucleoside triphosphate hydrolases"/>
    <property type="match status" value="1"/>
</dbReference>
<dbReference type="EMBL" id="JACCBN010000001">
    <property type="protein sequence ID" value="NYD38689.1"/>
    <property type="molecule type" value="Genomic_DNA"/>
</dbReference>
<evidence type="ECO:0000259" key="2">
    <source>
        <dbReference type="Pfam" id="PF00437"/>
    </source>
</evidence>
<dbReference type="FunFam" id="3.30.450.380:FF:000002">
    <property type="entry name" value="Secretion protein, partial"/>
    <property type="match status" value="1"/>
</dbReference>
<evidence type="ECO:0000256" key="1">
    <source>
        <dbReference type="ARBA" id="ARBA00006611"/>
    </source>
</evidence>
<dbReference type="PANTHER" id="PTHR30486">
    <property type="entry name" value="TWITCHING MOTILITY PROTEIN PILT"/>
    <property type="match status" value="1"/>
</dbReference>
<sequence length="439" mass="45249">MSDGAVPDLVERVRTRLATAGGEAGVAELAAAVRAEARGVVGDADVLAAVRTLQREFVGAGPLEPFLRDPAVSDVLVTAPDTVWVDRGAGLERARVTFADEDAVRRLAQRLAAAAGRRLDDASPYVDARLPGSGVRLHAVLPPVAADGTCVSLRVLRPARHDLDALQAGGTVDATGRALLEAVVAARLAFLVVGGTGSGKTTVLSALLARVPAAERIVIVEDAEELRPAHPHVVRLVSRPANVEGAGTVLLRDLVRQALRMRPDRLVVGEVRGAEVCELLAALNTGHDGGAGTVHANSPREVPARLEALAALGGMTPSALRSQMAAAVQAVLHVRRVADGRRVLEAVGVLRRTDGDTVTVVPAWGREDGWAVGRADLGSMLADRGVAAPWSGTLSRAVGAETVPAPAVGPTLGAGPDRAVVAPSPRLHHGVASLRPVSA</sequence>
<dbReference type="Gene3D" id="3.30.450.380">
    <property type="match status" value="1"/>
</dbReference>